<organism evidence="10 11">
    <name type="scientific">Amphibalanus amphitrite</name>
    <name type="common">Striped barnacle</name>
    <name type="synonym">Balanus amphitrite</name>
    <dbReference type="NCBI Taxonomy" id="1232801"/>
    <lineage>
        <taxon>Eukaryota</taxon>
        <taxon>Metazoa</taxon>
        <taxon>Ecdysozoa</taxon>
        <taxon>Arthropoda</taxon>
        <taxon>Crustacea</taxon>
        <taxon>Multicrustacea</taxon>
        <taxon>Cirripedia</taxon>
        <taxon>Thoracica</taxon>
        <taxon>Thoracicalcarea</taxon>
        <taxon>Balanomorpha</taxon>
        <taxon>Balanoidea</taxon>
        <taxon>Balanidae</taxon>
        <taxon>Amphibalaninae</taxon>
        <taxon>Amphibalanus</taxon>
    </lineage>
</organism>
<dbReference type="GO" id="GO:0016567">
    <property type="term" value="P:protein ubiquitination"/>
    <property type="evidence" value="ECO:0007669"/>
    <property type="project" value="UniProtKB-UniPathway"/>
</dbReference>
<dbReference type="InterPro" id="IPR036860">
    <property type="entry name" value="SH2_dom_sf"/>
</dbReference>
<feature type="compositionally biased region" description="Basic and acidic residues" evidence="7">
    <location>
        <begin position="468"/>
        <end position="482"/>
    </location>
</feature>
<accession>A0A6A4VAH9</accession>
<name>A0A6A4VAH9_AMPAM</name>
<comment type="caution">
    <text evidence="10">The sequence shown here is derived from an EMBL/GenBank/DDBJ whole genome shotgun (WGS) entry which is preliminary data.</text>
</comment>
<dbReference type="PROSITE" id="PS51506">
    <property type="entry name" value="CBL_PTB"/>
    <property type="match status" value="1"/>
</dbReference>
<evidence type="ECO:0000256" key="1">
    <source>
        <dbReference type="ARBA" id="ARBA00022723"/>
    </source>
</evidence>
<dbReference type="SUPFAM" id="SSF57850">
    <property type="entry name" value="RING/U-box"/>
    <property type="match status" value="1"/>
</dbReference>
<dbReference type="InterPro" id="IPR036537">
    <property type="entry name" value="Adaptor_Cbl_N_dom_sf"/>
</dbReference>
<dbReference type="InterPro" id="IPR013083">
    <property type="entry name" value="Znf_RING/FYVE/PHD"/>
</dbReference>
<evidence type="ECO:0000313" key="10">
    <source>
        <dbReference type="EMBL" id="KAF0290765.1"/>
    </source>
</evidence>
<dbReference type="InterPro" id="IPR001841">
    <property type="entry name" value="Znf_RING"/>
</dbReference>
<dbReference type="FunFam" id="1.10.238.10:FF:000022">
    <property type="entry name" value="E3 ubiquitin-protein ligase CBL"/>
    <property type="match status" value="1"/>
</dbReference>
<dbReference type="InterPro" id="IPR024162">
    <property type="entry name" value="Adaptor_Cbl"/>
</dbReference>
<feature type="domain" description="Cbl-PTB" evidence="9">
    <location>
        <begin position="26"/>
        <end position="329"/>
    </location>
</feature>
<dbReference type="Proteomes" id="UP000440578">
    <property type="component" value="Unassembled WGS sequence"/>
</dbReference>
<reference evidence="10 11" key="1">
    <citation type="submission" date="2019-07" db="EMBL/GenBank/DDBJ databases">
        <title>Draft genome assembly of a fouling barnacle, Amphibalanus amphitrite (Darwin, 1854): The first reference genome for Thecostraca.</title>
        <authorList>
            <person name="Kim W."/>
        </authorList>
    </citation>
    <scope>NUCLEOTIDE SEQUENCE [LARGE SCALE GENOMIC DNA]</scope>
    <source>
        <strain evidence="10">SNU_AA5</strain>
        <tissue evidence="10">Soma without cirri and trophi</tissue>
    </source>
</reference>
<dbReference type="GO" id="GO:0005886">
    <property type="term" value="C:plasma membrane"/>
    <property type="evidence" value="ECO:0007669"/>
    <property type="project" value="TreeGrafter"/>
</dbReference>
<dbReference type="PROSITE" id="PS00518">
    <property type="entry name" value="ZF_RING_1"/>
    <property type="match status" value="1"/>
</dbReference>
<dbReference type="SMART" id="SM00184">
    <property type="entry name" value="RING"/>
    <property type="match status" value="1"/>
</dbReference>
<dbReference type="GO" id="GO:0005509">
    <property type="term" value="F:calcium ion binding"/>
    <property type="evidence" value="ECO:0007669"/>
    <property type="project" value="UniProtKB-UniRule"/>
</dbReference>
<dbReference type="FunFam" id="3.30.40.10:FF:000015">
    <property type="entry name" value="E3 ubiquitin-protein ligase CBL"/>
    <property type="match status" value="1"/>
</dbReference>
<proteinExistence type="predicted"/>
<evidence type="ECO:0000256" key="2">
    <source>
        <dbReference type="ARBA" id="ARBA00022771"/>
    </source>
</evidence>
<dbReference type="GO" id="GO:0008270">
    <property type="term" value="F:zinc ion binding"/>
    <property type="evidence" value="ECO:0007669"/>
    <property type="project" value="UniProtKB-KW"/>
</dbReference>
<evidence type="ECO:0000256" key="6">
    <source>
        <dbReference type="RuleBase" id="RU367001"/>
    </source>
</evidence>
<evidence type="ECO:0000313" key="11">
    <source>
        <dbReference type="Proteomes" id="UP000440578"/>
    </source>
</evidence>
<dbReference type="Gene3D" id="1.20.930.20">
    <property type="entry name" value="Adaptor protein Cbl, N-terminal domain"/>
    <property type="match status" value="1"/>
</dbReference>
<dbReference type="InterPro" id="IPR024159">
    <property type="entry name" value="Cbl_PTB"/>
</dbReference>
<dbReference type="Gene3D" id="1.10.8.10">
    <property type="entry name" value="DNA helicase RuvA subunit, C-terminal domain"/>
    <property type="match status" value="1"/>
</dbReference>
<feature type="compositionally biased region" description="Pro residues" evidence="7">
    <location>
        <begin position="585"/>
        <end position="610"/>
    </location>
</feature>
<dbReference type="Pfam" id="PF02262">
    <property type="entry name" value="Cbl_N"/>
    <property type="match status" value="1"/>
</dbReference>
<dbReference type="EMBL" id="VIIS01001930">
    <property type="protein sequence ID" value="KAF0290765.1"/>
    <property type="molecule type" value="Genomic_DNA"/>
</dbReference>
<protein>
    <recommendedName>
        <fullName evidence="6">E3 ubiquitin-protein ligase CBL</fullName>
        <ecNumber evidence="6">2.3.2.27</ecNumber>
    </recommendedName>
</protein>
<comment type="pathway">
    <text evidence="6">Protein modification; protein ubiquitination.</text>
</comment>
<keyword evidence="6" id="KW-0808">Transferase</keyword>
<dbReference type="PROSITE" id="PS50089">
    <property type="entry name" value="ZF_RING_2"/>
    <property type="match status" value="1"/>
</dbReference>
<dbReference type="Gene3D" id="3.30.40.10">
    <property type="entry name" value="Zinc/RING finger domain, C3HC4 (zinc finger)"/>
    <property type="match status" value="1"/>
</dbReference>
<evidence type="ECO:0000259" key="8">
    <source>
        <dbReference type="PROSITE" id="PS50089"/>
    </source>
</evidence>
<dbReference type="InterPro" id="IPR011992">
    <property type="entry name" value="EF-hand-dom_pair"/>
</dbReference>
<dbReference type="GO" id="GO:0023051">
    <property type="term" value="P:regulation of signaling"/>
    <property type="evidence" value="ECO:0007669"/>
    <property type="project" value="InterPro"/>
</dbReference>
<dbReference type="OrthoDB" id="7237699at2759"/>
<dbReference type="InterPro" id="IPR014741">
    <property type="entry name" value="Adaptor_Cbl_EF_hand-like"/>
</dbReference>
<dbReference type="PANTHER" id="PTHR23007">
    <property type="entry name" value="CBL"/>
    <property type="match status" value="1"/>
</dbReference>
<dbReference type="GO" id="GO:0017124">
    <property type="term" value="F:SH3 domain binding"/>
    <property type="evidence" value="ECO:0007669"/>
    <property type="project" value="TreeGrafter"/>
</dbReference>
<feature type="compositionally biased region" description="Pro residues" evidence="7">
    <location>
        <begin position="554"/>
        <end position="578"/>
    </location>
</feature>
<keyword evidence="1 6" id="KW-0479">Metal-binding</keyword>
<dbReference type="Pfam" id="PF02762">
    <property type="entry name" value="Cbl_N3"/>
    <property type="match status" value="1"/>
</dbReference>
<dbReference type="GO" id="GO:0045121">
    <property type="term" value="C:membrane raft"/>
    <property type="evidence" value="ECO:0007669"/>
    <property type="project" value="TreeGrafter"/>
</dbReference>
<keyword evidence="6" id="KW-0833">Ubl conjugation pathway</keyword>
<keyword evidence="11" id="KW-1185">Reference proteome</keyword>
<dbReference type="FunFam" id="3.30.505.10:FF:000007">
    <property type="entry name" value="E3 ubiquitin-protein ligase CBL"/>
    <property type="match status" value="1"/>
</dbReference>
<dbReference type="PANTHER" id="PTHR23007:SF11">
    <property type="entry name" value="E3 UBIQUITIN-PROTEIN LIGASE CBL"/>
    <property type="match status" value="1"/>
</dbReference>
<dbReference type="CDD" id="cd09920">
    <property type="entry name" value="SH2_Cbl-b_TKB"/>
    <property type="match status" value="1"/>
</dbReference>
<evidence type="ECO:0000256" key="3">
    <source>
        <dbReference type="ARBA" id="ARBA00022833"/>
    </source>
</evidence>
<dbReference type="InterPro" id="IPR017907">
    <property type="entry name" value="Znf_RING_CS"/>
</dbReference>
<comment type="domain">
    <text evidence="6">The N-terminus is composed of the phosphotyrosine binding (PTB) domain, a short linker region and the RING-type zinc finger. The PTB domain, which is also called TKB (tyrosine kinase binding) domain, is composed of three different subdomains: a four-helix bundle (4H), a calcium-binding EF hand and a divergent SH2 domain.</text>
</comment>
<dbReference type="GO" id="GO:0007166">
    <property type="term" value="P:cell surface receptor signaling pathway"/>
    <property type="evidence" value="ECO:0007669"/>
    <property type="project" value="InterPro"/>
</dbReference>
<dbReference type="GO" id="GO:0001784">
    <property type="term" value="F:phosphotyrosine residue binding"/>
    <property type="evidence" value="ECO:0007669"/>
    <property type="project" value="UniProtKB-UniRule"/>
</dbReference>
<dbReference type="InterPro" id="IPR014742">
    <property type="entry name" value="Adaptor_Cbl_SH2-like"/>
</dbReference>
<comment type="function">
    <text evidence="6">E3 ubiquitin-protein ligase which accepts ubiquitin from specific E2 ubiquitin-conjugating enzymes, and transfers it to substrates, generally promoting their degradation by the proteasome.</text>
</comment>
<dbReference type="CDD" id="cd16708">
    <property type="entry name" value="RING-HC_Cbl"/>
    <property type="match status" value="1"/>
</dbReference>
<evidence type="ECO:0000256" key="5">
    <source>
        <dbReference type="PROSITE-ProRule" id="PRU00175"/>
    </source>
</evidence>
<dbReference type="GO" id="GO:0030971">
    <property type="term" value="F:receptor tyrosine kinase binding"/>
    <property type="evidence" value="ECO:0007669"/>
    <property type="project" value="TreeGrafter"/>
</dbReference>
<keyword evidence="2 5" id="KW-0863">Zinc-finger</keyword>
<keyword evidence="4 6" id="KW-0106">Calcium</keyword>
<feature type="region of interest" description="Disordered" evidence="7">
    <location>
        <begin position="419"/>
        <end position="623"/>
    </location>
</feature>
<dbReference type="SUPFAM" id="SSF47668">
    <property type="entry name" value="N-terminal domain of cbl (N-cbl)"/>
    <property type="match status" value="1"/>
</dbReference>
<dbReference type="InterPro" id="IPR003153">
    <property type="entry name" value="Adaptor_Cbl_N_hlx"/>
</dbReference>
<evidence type="ECO:0000256" key="4">
    <source>
        <dbReference type="ARBA" id="ARBA00022837"/>
    </source>
</evidence>
<feature type="compositionally biased region" description="Pro residues" evidence="7">
    <location>
        <begin position="437"/>
        <end position="450"/>
    </location>
</feature>
<feature type="compositionally biased region" description="Polar residues" evidence="7">
    <location>
        <begin position="502"/>
        <end position="512"/>
    </location>
</feature>
<dbReference type="Pfam" id="PF02761">
    <property type="entry name" value="Cbl_N2"/>
    <property type="match status" value="1"/>
</dbReference>
<gene>
    <name evidence="10" type="primary">Cbl_1</name>
    <name evidence="10" type="ORF">FJT64_011029</name>
</gene>
<dbReference type="Pfam" id="PF13920">
    <property type="entry name" value="zf-C3HC4_3"/>
    <property type="match status" value="1"/>
</dbReference>
<dbReference type="EC" id="2.3.2.27" evidence="6"/>
<feature type="domain" description="RING-type" evidence="8">
    <location>
        <begin position="368"/>
        <end position="407"/>
    </location>
</feature>
<evidence type="ECO:0000256" key="7">
    <source>
        <dbReference type="SAM" id="MobiDB-lite"/>
    </source>
</evidence>
<dbReference type="SUPFAM" id="SSF55550">
    <property type="entry name" value="SH2 domain"/>
    <property type="match status" value="1"/>
</dbReference>
<dbReference type="UniPathway" id="UPA00143"/>
<dbReference type="GO" id="GO:0061630">
    <property type="term" value="F:ubiquitin protein ligase activity"/>
    <property type="evidence" value="ECO:0007669"/>
    <property type="project" value="UniProtKB-EC"/>
</dbReference>
<dbReference type="Gene3D" id="1.10.238.10">
    <property type="entry name" value="EF-hand"/>
    <property type="match status" value="1"/>
</dbReference>
<dbReference type="AlphaFoldDB" id="A0A6A4VAH9"/>
<dbReference type="Gene3D" id="3.30.505.10">
    <property type="entry name" value="SH2 domain"/>
    <property type="match status" value="1"/>
</dbReference>
<keyword evidence="3 6" id="KW-0862">Zinc</keyword>
<dbReference type="SUPFAM" id="SSF47473">
    <property type="entry name" value="EF-hand"/>
    <property type="match status" value="1"/>
</dbReference>
<comment type="catalytic activity">
    <reaction evidence="6">
        <text>S-ubiquitinyl-[E2 ubiquitin-conjugating enzyme]-L-cysteine + [acceptor protein]-L-lysine = [E2 ubiquitin-conjugating enzyme]-L-cysteine + N(6)-ubiquitinyl-[acceptor protein]-L-lysine.</text>
        <dbReference type="EC" id="2.3.2.27"/>
    </reaction>
</comment>
<evidence type="ECO:0000259" key="9">
    <source>
        <dbReference type="PROSITE" id="PS51506"/>
    </source>
</evidence>
<sequence length="677" mass="75858">MALTGSNGKPSFISKIQGVLVDKMGPRLVINKRTIDKTYSLMDKVVKLCQHRKMNLKNSPPFLLDILPDTYTHLKGICSRYNDLEVLNSNEYFCVFIENLMKKCKQAEKQFHDGKEQMYDENSACRRELTKLSLVFSHMLLELRAIFPDYKFSGEQYRITKSDAAEFWRTSFGDRTLVPWQTFRERLAEVHPIHPGLETKALKTTIDLTGNDYISNFEFDVFTRLFQPWSALLKNWKVLAVTHPGYVAFLTYDEVKSRLAQHQNKPGSYVFRLSCTRLGQWAIGYVTTDGSILQTIPQNKSLCQALLEGHREGFYLYPNGRDDNPDLSLAVQAATEDHIRVRITNGTCLVTREQYELYCEMGSTFQLCKICAENDKDIKIEPCGHLLCTPCLQSWQDSDGQSCPFCRAEIRGTEQIVVDAFEPGRARPRVRSVQRDPQPPPPPRPPPPSAASPAESEDESPPAPGRPRPPEGRPVVRADTDLLRAPPLPPRPGHGLVRSRSSHQLCSGGQESCRTEQRDPADVVLTRLHPGGRSEHERAFGSTSSLVASSGDPCLPPRAPGRPNPPFRLTPEPSPPPRPGREPSPRPSPWATPEPSPPPLPPPIAAPAPAPAETAAAEVRDKETDVSISYENLRLDHLAQLSAEGYSQRAVLRALTISQNDIQIARNILNEYVNRAW</sequence>